<dbReference type="Proteomes" id="UP000791440">
    <property type="component" value="Unassembled WGS sequence"/>
</dbReference>
<protein>
    <submittedName>
        <fullName evidence="1">Uncharacterized protein</fullName>
    </submittedName>
</protein>
<organism evidence="1 2">
    <name type="scientific">Manduca sexta</name>
    <name type="common">Tobacco hawkmoth</name>
    <name type="synonym">Tobacco hornworm</name>
    <dbReference type="NCBI Taxonomy" id="7130"/>
    <lineage>
        <taxon>Eukaryota</taxon>
        <taxon>Metazoa</taxon>
        <taxon>Ecdysozoa</taxon>
        <taxon>Arthropoda</taxon>
        <taxon>Hexapoda</taxon>
        <taxon>Insecta</taxon>
        <taxon>Pterygota</taxon>
        <taxon>Neoptera</taxon>
        <taxon>Endopterygota</taxon>
        <taxon>Lepidoptera</taxon>
        <taxon>Glossata</taxon>
        <taxon>Ditrysia</taxon>
        <taxon>Bombycoidea</taxon>
        <taxon>Sphingidae</taxon>
        <taxon>Sphinginae</taxon>
        <taxon>Sphingini</taxon>
        <taxon>Manduca</taxon>
    </lineage>
</organism>
<name>A0A921YVZ8_MANSE</name>
<accession>A0A921YVZ8</accession>
<proteinExistence type="predicted"/>
<evidence type="ECO:0000313" key="1">
    <source>
        <dbReference type="EMBL" id="KAG6445607.1"/>
    </source>
</evidence>
<dbReference type="AlphaFoldDB" id="A0A921YVZ8"/>
<dbReference type="EMBL" id="JH668323">
    <property type="protein sequence ID" value="KAG6445607.1"/>
    <property type="molecule type" value="Genomic_DNA"/>
</dbReference>
<evidence type="ECO:0000313" key="2">
    <source>
        <dbReference type="Proteomes" id="UP000791440"/>
    </source>
</evidence>
<reference evidence="1" key="2">
    <citation type="submission" date="2020-12" db="EMBL/GenBank/DDBJ databases">
        <authorList>
            <person name="Kanost M."/>
        </authorList>
    </citation>
    <scope>NUCLEOTIDE SEQUENCE</scope>
</reference>
<comment type="caution">
    <text evidence="1">The sequence shown here is derived from an EMBL/GenBank/DDBJ whole genome shotgun (WGS) entry which is preliminary data.</text>
</comment>
<reference evidence="1" key="1">
    <citation type="journal article" date="2016" name="Insect Biochem. Mol. Biol.">
        <title>Multifaceted biological insights from a draft genome sequence of the tobacco hornworm moth, Manduca sexta.</title>
        <authorList>
            <person name="Kanost M.R."/>
            <person name="Arrese E.L."/>
            <person name="Cao X."/>
            <person name="Chen Y.R."/>
            <person name="Chellapilla S."/>
            <person name="Goldsmith M.R."/>
            <person name="Grosse-Wilde E."/>
            <person name="Heckel D.G."/>
            <person name="Herndon N."/>
            <person name="Jiang H."/>
            <person name="Papanicolaou A."/>
            <person name="Qu J."/>
            <person name="Soulages J.L."/>
            <person name="Vogel H."/>
            <person name="Walters J."/>
            <person name="Waterhouse R.M."/>
            <person name="Ahn S.J."/>
            <person name="Almeida F.C."/>
            <person name="An C."/>
            <person name="Aqrawi P."/>
            <person name="Bretschneider A."/>
            <person name="Bryant W.B."/>
            <person name="Bucks S."/>
            <person name="Chao H."/>
            <person name="Chevignon G."/>
            <person name="Christen J.M."/>
            <person name="Clarke D.F."/>
            <person name="Dittmer N.T."/>
            <person name="Ferguson L.C.F."/>
            <person name="Garavelou S."/>
            <person name="Gordon K.H.J."/>
            <person name="Gunaratna R.T."/>
            <person name="Han Y."/>
            <person name="Hauser F."/>
            <person name="He Y."/>
            <person name="Heidel-Fischer H."/>
            <person name="Hirsh A."/>
            <person name="Hu Y."/>
            <person name="Jiang H."/>
            <person name="Kalra D."/>
            <person name="Klinner C."/>
            <person name="Konig C."/>
            <person name="Kovar C."/>
            <person name="Kroll A.R."/>
            <person name="Kuwar S.S."/>
            <person name="Lee S.L."/>
            <person name="Lehman R."/>
            <person name="Li K."/>
            <person name="Li Z."/>
            <person name="Liang H."/>
            <person name="Lovelace S."/>
            <person name="Lu Z."/>
            <person name="Mansfield J.H."/>
            <person name="McCulloch K.J."/>
            <person name="Mathew T."/>
            <person name="Morton B."/>
            <person name="Muzny D.M."/>
            <person name="Neunemann D."/>
            <person name="Ongeri F."/>
            <person name="Pauchet Y."/>
            <person name="Pu L.L."/>
            <person name="Pyrousis I."/>
            <person name="Rao X.J."/>
            <person name="Redding A."/>
            <person name="Roesel C."/>
            <person name="Sanchez-Gracia A."/>
            <person name="Schaack S."/>
            <person name="Shukla A."/>
            <person name="Tetreau G."/>
            <person name="Wang Y."/>
            <person name="Xiong G.H."/>
            <person name="Traut W."/>
            <person name="Walsh T.K."/>
            <person name="Worley K.C."/>
            <person name="Wu D."/>
            <person name="Wu W."/>
            <person name="Wu Y.Q."/>
            <person name="Zhang X."/>
            <person name="Zou Z."/>
            <person name="Zucker H."/>
            <person name="Briscoe A.D."/>
            <person name="Burmester T."/>
            <person name="Clem R.J."/>
            <person name="Feyereisen R."/>
            <person name="Grimmelikhuijzen C.J.P."/>
            <person name="Hamodrakas S.J."/>
            <person name="Hansson B.S."/>
            <person name="Huguet E."/>
            <person name="Jermiin L.S."/>
            <person name="Lan Q."/>
            <person name="Lehman H.K."/>
            <person name="Lorenzen M."/>
            <person name="Merzendorfer H."/>
            <person name="Michalopoulos I."/>
            <person name="Morton D.B."/>
            <person name="Muthukrishnan S."/>
            <person name="Oakeshott J.G."/>
            <person name="Palmer W."/>
            <person name="Park Y."/>
            <person name="Passarelli A.L."/>
            <person name="Rozas J."/>
            <person name="Schwartz L.M."/>
            <person name="Smith W."/>
            <person name="Southgate A."/>
            <person name="Vilcinskas A."/>
            <person name="Vogt R."/>
            <person name="Wang P."/>
            <person name="Werren J."/>
            <person name="Yu X.Q."/>
            <person name="Zhou J.J."/>
            <person name="Brown S.J."/>
            <person name="Scherer S.E."/>
            <person name="Richards S."/>
            <person name="Blissard G.W."/>
        </authorList>
    </citation>
    <scope>NUCLEOTIDE SEQUENCE</scope>
</reference>
<keyword evidence="2" id="KW-1185">Reference proteome</keyword>
<sequence length="71" mass="7829">MSTNKLHGLSLSAINLENSCYSHSQLYVACSRVGKQSILFIYALKSKTQCCVSKSITINTVFIFIISSSSY</sequence>
<gene>
    <name evidence="1" type="ORF">O3G_MSEX004000</name>
</gene>